<proteinExistence type="predicted"/>
<protein>
    <submittedName>
        <fullName evidence="2">Alpha/beta hydrolase family protein</fullName>
        <ecNumber evidence="2">3.4.-.-</ecNumber>
    </submittedName>
</protein>
<dbReference type="EC" id="3.4.-.-" evidence="2"/>
<dbReference type="InterPro" id="IPR008391">
    <property type="entry name" value="AXE1_dom"/>
</dbReference>
<keyword evidence="2" id="KW-0378">Hydrolase</keyword>
<organism evidence="2 3">
    <name type="scientific">Paenibacillus chungangensis</name>
    <dbReference type="NCBI Taxonomy" id="696535"/>
    <lineage>
        <taxon>Bacteria</taxon>
        <taxon>Bacillati</taxon>
        <taxon>Bacillota</taxon>
        <taxon>Bacilli</taxon>
        <taxon>Bacillales</taxon>
        <taxon>Paenibacillaceae</taxon>
        <taxon>Paenibacillus</taxon>
    </lineage>
</organism>
<dbReference type="EMBL" id="JBHTJZ010000021">
    <property type="protein sequence ID" value="MFD0960515.1"/>
    <property type="molecule type" value="Genomic_DNA"/>
</dbReference>
<dbReference type="GO" id="GO:0016787">
    <property type="term" value="F:hydrolase activity"/>
    <property type="evidence" value="ECO:0007669"/>
    <property type="project" value="UniProtKB-KW"/>
</dbReference>
<evidence type="ECO:0000259" key="1">
    <source>
        <dbReference type="Pfam" id="PF05448"/>
    </source>
</evidence>
<comment type="caution">
    <text evidence="2">The sequence shown here is derived from an EMBL/GenBank/DDBJ whole genome shotgun (WGS) entry which is preliminary data.</text>
</comment>
<dbReference type="Pfam" id="PF05448">
    <property type="entry name" value="AXE1"/>
    <property type="match status" value="1"/>
</dbReference>
<dbReference type="SUPFAM" id="SSF53474">
    <property type="entry name" value="alpha/beta-Hydrolases"/>
    <property type="match status" value="2"/>
</dbReference>
<dbReference type="Proteomes" id="UP001596989">
    <property type="component" value="Unassembled WGS sequence"/>
</dbReference>
<dbReference type="PANTHER" id="PTHR47381">
    <property type="entry name" value="ALPHA/BETA-HYDROLASES SUPERFAMILY PROTEIN"/>
    <property type="match status" value="1"/>
</dbReference>
<accession>A0ABW3HTB8</accession>
<dbReference type="RefSeq" id="WP_377565031.1">
    <property type="nucleotide sequence ID" value="NZ_JBHTJZ010000021.1"/>
</dbReference>
<keyword evidence="3" id="KW-1185">Reference proteome</keyword>
<feature type="domain" description="Acetyl xylan esterase" evidence="1">
    <location>
        <begin position="67"/>
        <end position="215"/>
    </location>
</feature>
<reference evidence="3" key="1">
    <citation type="journal article" date="2019" name="Int. J. Syst. Evol. Microbiol.">
        <title>The Global Catalogue of Microorganisms (GCM) 10K type strain sequencing project: providing services to taxonomists for standard genome sequencing and annotation.</title>
        <authorList>
            <consortium name="The Broad Institute Genomics Platform"/>
            <consortium name="The Broad Institute Genome Sequencing Center for Infectious Disease"/>
            <person name="Wu L."/>
            <person name="Ma J."/>
        </authorList>
    </citation>
    <scope>NUCLEOTIDE SEQUENCE [LARGE SCALE GENOMIC DNA]</scope>
    <source>
        <strain evidence="3">CCUG 59129</strain>
    </source>
</reference>
<evidence type="ECO:0000313" key="3">
    <source>
        <dbReference type="Proteomes" id="UP001596989"/>
    </source>
</evidence>
<dbReference type="Gene3D" id="3.40.50.1820">
    <property type="entry name" value="alpha/beta hydrolase"/>
    <property type="match status" value="2"/>
</dbReference>
<evidence type="ECO:0000313" key="2">
    <source>
        <dbReference type="EMBL" id="MFD0960515.1"/>
    </source>
</evidence>
<dbReference type="InterPro" id="IPR029058">
    <property type="entry name" value="AB_hydrolase_fold"/>
</dbReference>
<dbReference type="PANTHER" id="PTHR47381:SF3">
    <property type="entry name" value="ALPHA_BETA-HYDROLASES SUPERFAMILY PROTEIN"/>
    <property type="match status" value="1"/>
</dbReference>
<gene>
    <name evidence="2" type="ORF">ACFQ2I_14070</name>
</gene>
<name>A0ABW3HTB8_9BACL</name>
<sequence length="650" mass="73116">MHITDYLIRIAEEITDQPLPSFSDLAEFQIWRKQRQTEFHKMIGIETYLHTPRTDLNVTRTGTLQREEFRIEKLYYESLPGLYVAGNLYIPNELDQPAPALLYLCGHSPTQKVSYQEHARRFAQLGFVVLILDTIQFGEVEGIHHGTYRHGHFNWISQGYTPAGAEVWNAIRGLDLLEELPEVDNDCLGVTGNSGGGSMSWWTACADDRIKVVAPSCGTGTIASHIREQTINGHCDCVHPNNPYGRSLIEWGALIAPRPLLIVSPDRDLLFSIDSVRLVYDRLKVLYQNLGFEDAISMMEFRGPHGYSPESRKSVSQWFLRHLKNQEAELEQIADFDGITEAEDDLLVFGGNPPANDRSTSVQDWFIPVAEAGKFAGISSSDELKLAKQKLISDLKAECFATFPEEPVSPSVVVRQQSLDNRNHWHHKISYQTETDIQLNGNVKGRLDTEHFPSPATIYFRSATEYRRQESISALEGLDEKWLKIQLDLRGIGSTSWSPELNWYVRRSLALTGRTVASIRIWDALQGIRAVRSLPHVDEEQIALAGKGEMAVVAMYAALLDGNIDTVILQDAPASLHMPGDGDGLDPATEVMNGLRYADLLDIATLLWPTRVVFLGDRPSFYQKAEDVHRRLGSPGGVWRVKTLAEWRTP</sequence>